<sequence>MPARNKTTLIATAMAALLCCAGQAQADTFTVDFSGTFNEANPFSPPLGTPLVVDMEITTAGDASSPEAITSITGTIRGQAISSFQNGISATFWFDSTLGMGHFSSMGLYAYTSNGLWRLQDTQIGLLGPIGSSGYTSSPAANIWTTAPLTAPVPEPGTMAMLLAGLGALGLKGRRQTSRR</sequence>
<feature type="domain" description="Ice-binding protein C-terminal" evidence="2">
    <location>
        <begin position="152"/>
        <end position="175"/>
    </location>
</feature>
<comment type="caution">
    <text evidence="3">The sequence shown here is derived from an EMBL/GenBank/DDBJ whole genome shotgun (WGS) entry which is preliminary data.</text>
</comment>
<gene>
    <name evidence="3" type="ORF">BDD16_002161</name>
</gene>
<protein>
    <recommendedName>
        <fullName evidence="2">Ice-binding protein C-terminal domain-containing protein</fullName>
    </recommendedName>
</protein>
<dbReference type="RefSeq" id="WP_179633976.1">
    <property type="nucleotide sequence ID" value="NZ_CAXYYM010000004.1"/>
</dbReference>
<dbReference type="EMBL" id="JACCFH010000001">
    <property type="protein sequence ID" value="NYG33175.1"/>
    <property type="molecule type" value="Genomic_DNA"/>
</dbReference>
<proteinExistence type="predicted"/>
<evidence type="ECO:0000259" key="2">
    <source>
        <dbReference type="Pfam" id="PF07589"/>
    </source>
</evidence>
<dbReference type="InterPro" id="IPR013424">
    <property type="entry name" value="Ice-binding_C"/>
</dbReference>
<feature type="chain" id="PRO_5031118181" description="Ice-binding protein C-terminal domain-containing protein" evidence="1">
    <location>
        <begin position="27"/>
        <end position="180"/>
    </location>
</feature>
<dbReference type="NCBIfam" id="TIGR02595">
    <property type="entry name" value="PEP_CTERM"/>
    <property type="match status" value="1"/>
</dbReference>
<reference evidence="3 4" key="1">
    <citation type="submission" date="2020-07" db="EMBL/GenBank/DDBJ databases">
        <title>Genomic Encyclopedia of Archaeal and Bacterial Type Strains, Phase II (KMG-II): from individual species to whole genera.</title>
        <authorList>
            <person name="Goeker M."/>
        </authorList>
    </citation>
    <scope>NUCLEOTIDE SEQUENCE [LARGE SCALE GENOMIC DNA]</scope>
    <source>
        <strain evidence="3 4">DSM 21226</strain>
    </source>
</reference>
<keyword evidence="4" id="KW-1185">Reference proteome</keyword>
<name>A0A7Y9QX96_9BURK</name>
<dbReference type="Proteomes" id="UP000518288">
    <property type="component" value="Unassembled WGS sequence"/>
</dbReference>
<keyword evidence="1" id="KW-0732">Signal</keyword>
<accession>A0A7Y9QX96</accession>
<feature type="signal peptide" evidence="1">
    <location>
        <begin position="1"/>
        <end position="26"/>
    </location>
</feature>
<evidence type="ECO:0000256" key="1">
    <source>
        <dbReference type="SAM" id="SignalP"/>
    </source>
</evidence>
<dbReference type="AlphaFoldDB" id="A0A7Y9QX96"/>
<dbReference type="Pfam" id="PF07589">
    <property type="entry name" value="PEP-CTERM"/>
    <property type="match status" value="1"/>
</dbReference>
<evidence type="ECO:0000313" key="3">
    <source>
        <dbReference type="EMBL" id="NYG33175.1"/>
    </source>
</evidence>
<organism evidence="3 4">
    <name type="scientific">Sphaerotilus montanus</name>
    <dbReference type="NCBI Taxonomy" id="522889"/>
    <lineage>
        <taxon>Bacteria</taxon>
        <taxon>Pseudomonadati</taxon>
        <taxon>Pseudomonadota</taxon>
        <taxon>Betaproteobacteria</taxon>
        <taxon>Burkholderiales</taxon>
        <taxon>Sphaerotilaceae</taxon>
        <taxon>Sphaerotilus</taxon>
    </lineage>
</organism>
<evidence type="ECO:0000313" key="4">
    <source>
        <dbReference type="Proteomes" id="UP000518288"/>
    </source>
</evidence>